<evidence type="ECO:0000259" key="1">
    <source>
        <dbReference type="PROSITE" id="PS50878"/>
    </source>
</evidence>
<comment type="caution">
    <text evidence="2">The sequence shown here is derived from an EMBL/GenBank/DDBJ whole genome shotgun (WGS) entry which is preliminary data.</text>
</comment>
<reference evidence="3" key="1">
    <citation type="journal article" date="2019" name="Plant Biotechnol. J.">
        <title>Genome sequencing of the Australian wild diploid species Gossypium australe highlights disease resistance and delayed gland morphogenesis.</title>
        <authorList>
            <person name="Cai Y."/>
            <person name="Cai X."/>
            <person name="Wang Q."/>
            <person name="Wang P."/>
            <person name="Zhang Y."/>
            <person name="Cai C."/>
            <person name="Xu Y."/>
            <person name="Wang K."/>
            <person name="Zhou Z."/>
            <person name="Wang C."/>
            <person name="Geng S."/>
            <person name="Li B."/>
            <person name="Dong Q."/>
            <person name="Hou Y."/>
            <person name="Wang H."/>
            <person name="Ai P."/>
            <person name="Liu Z."/>
            <person name="Yi F."/>
            <person name="Sun M."/>
            <person name="An G."/>
            <person name="Cheng J."/>
            <person name="Zhang Y."/>
            <person name="Shi Q."/>
            <person name="Xie Y."/>
            <person name="Shi X."/>
            <person name="Chang Y."/>
            <person name="Huang F."/>
            <person name="Chen Y."/>
            <person name="Hong S."/>
            <person name="Mi L."/>
            <person name="Sun Q."/>
            <person name="Zhang L."/>
            <person name="Zhou B."/>
            <person name="Peng R."/>
            <person name="Zhang X."/>
            <person name="Liu F."/>
        </authorList>
    </citation>
    <scope>NUCLEOTIDE SEQUENCE [LARGE SCALE GENOMIC DNA]</scope>
    <source>
        <strain evidence="3">cv. PA1801</strain>
    </source>
</reference>
<dbReference type="AlphaFoldDB" id="A0A5B6VAX2"/>
<dbReference type="PROSITE" id="PS50878">
    <property type="entry name" value="RT_POL"/>
    <property type="match status" value="1"/>
</dbReference>
<gene>
    <name evidence="2" type="ORF">EPI10_001251</name>
</gene>
<dbReference type="InterPro" id="IPR000477">
    <property type="entry name" value="RT_dom"/>
</dbReference>
<dbReference type="InterPro" id="IPR056924">
    <property type="entry name" value="SH3_Tf2-1"/>
</dbReference>
<proteinExistence type="predicted"/>
<dbReference type="PANTHER" id="PTHR46148:SF44">
    <property type="entry name" value="GAG-POL POLYPROTEIN"/>
    <property type="match status" value="1"/>
</dbReference>
<evidence type="ECO:0000313" key="3">
    <source>
        <dbReference type="Proteomes" id="UP000325315"/>
    </source>
</evidence>
<dbReference type="InterPro" id="IPR043128">
    <property type="entry name" value="Rev_trsase/Diguanyl_cyclase"/>
</dbReference>
<dbReference type="Pfam" id="PF00078">
    <property type="entry name" value="RVT_1"/>
    <property type="match status" value="1"/>
</dbReference>
<organism evidence="2 3">
    <name type="scientific">Gossypium australe</name>
    <dbReference type="NCBI Taxonomy" id="47621"/>
    <lineage>
        <taxon>Eukaryota</taxon>
        <taxon>Viridiplantae</taxon>
        <taxon>Streptophyta</taxon>
        <taxon>Embryophyta</taxon>
        <taxon>Tracheophyta</taxon>
        <taxon>Spermatophyta</taxon>
        <taxon>Magnoliopsida</taxon>
        <taxon>eudicotyledons</taxon>
        <taxon>Gunneridae</taxon>
        <taxon>Pentapetalae</taxon>
        <taxon>rosids</taxon>
        <taxon>malvids</taxon>
        <taxon>Malvales</taxon>
        <taxon>Malvaceae</taxon>
        <taxon>Malvoideae</taxon>
        <taxon>Gossypium</taxon>
    </lineage>
</organism>
<name>A0A5B6VAX2_9ROSI</name>
<feature type="domain" description="Reverse transcriptase" evidence="1">
    <location>
        <begin position="1"/>
        <end position="103"/>
    </location>
</feature>
<dbReference type="PANTHER" id="PTHR46148">
    <property type="entry name" value="CHROMO DOMAIN-CONTAINING PROTEIN"/>
    <property type="match status" value="1"/>
</dbReference>
<dbReference type="Pfam" id="PF24626">
    <property type="entry name" value="SH3_Tf2-1"/>
    <property type="match status" value="1"/>
</dbReference>
<evidence type="ECO:0000313" key="2">
    <source>
        <dbReference type="EMBL" id="KAA3466136.1"/>
    </source>
</evidence>
<sequence length="317" mass="37686">MRYGHYQFLVIPFGLTNGPAIFMDSINRIFRPYLDRFVVMFIDDILIYSRDEYEHAKHLRIVLQTLRDKQLYAKFSKWFLIIATSMTKLLQKDVKFEWFKKCQQSFDQLKALLTEAPVLVQPESEFEGNREKYLSLVEFTYNNSFQTSIKMASYEALYGRKFRTPLYWSELSEKQIQGVDLVRETEKKVKVIHSYFKLALDRKKSYADLKRKDIEFRIGDQVFLKVSPWKKILRFGRKGKLSPRFIGPYEIIERIGPVAYRLALPSKLEKIHNVFHVSMLRQYRSDPSHVISPSEIEIQPDMTYHEEPTNILAREVK</sequence>
<dbReference type="Proteomes" id="UP000325315">
    <property type="component" value="Unassembled WGS sequence"/>
</dbReference>
<dbReference type="SUPFAM" id="SSF56672">
    <property type="entry name" value="DNA/RNA polymerases"/>
    <property type="match status" value="1"/>
</dbReference>
<dbReference type="OrthoDB" id="1909122at2759"/>
<dbReference type="EMBL" id="SMMG02000007">
    <property type="protein sequence ID" value="KAA3466136.1"/>
    <property type="molecule type" value="Genomic_DNA"/>
</dbReference>
<dbReference type="GO" id="GO:0003676">
    <property type="term" value="F:nucleic acid binding"/>
    <property type="evidence" value="ECO:0007669"/>
    <property type="project" value="InterPro"/>
</dbReference>
<dbReference type="Gene3D" id="3.30.420.10">
    <property type="entry name" value="Ribonuclease H-like superfamily/Ribonuclease H"/>
    <property type="match status" value="1"/>
</dbReference>
<dbReference type="Gene3D" id="3.30.70.270">
    <property type="match status" value="1"/>
</dbReference>
<dbReference type="CDD" id="cd01647">
    <property type="entry name" value="RT_LTR"/>
    <property type="match status" value="1"/>
</dbReference>
<protein>
    <submittedName>
        <fullName evidence="2">DNA/RNA polymerase superfamily protein</fullName>
    </submittedName>
</protein>
<keyword evidence="3" id="KW-1185">Reference proteome</keyword>
<accession>A0A5B6VAX2</accession>
<dbReference type="InterPro" id="IPR036397">
    <property type="entry name" value="RNaseH_sf"/>
</dbReference>
<dbReference type="InterPro" id="IPR043502">
    <property type="entry name" value="DNA/RNA_pol_sf"/>
</dbReference>